<dbReference type="SUPFAM" id="SSF161111">
    <property type="entry name" value="Cation efflux protein transmembrane domain-like"/>
    <property type="match status" value="1"/>
</dbReference>
<feature type="domain" description="Cation efflux protein transmembrane" evidence="6">
    <location>
        <begin position="18"/>
        <end position="207"/>
    </location>
</feature>
<accession>A0A6H0UR49</accession>
<name>A0A6H0UR49_9LACT</name>
<dbReference type="InterPro" id="IPR027469">
    <property type="entry name" value="Cation_efflux_TMD_sf"/>
</dbReference>
<evidence type="ECO:0000256" key="4">
    <source>
        <dbReference type="ARBA" id="ARBA00023136"/>
    </source>
</evidence>
<feature type="transmembrane region" description="Helical" evidence="5">
    <location>
        <begin position="150"/>
        <end position="170"/>
    </location>
</feature>
<dbReference type="OrthoDB" id="9809646at2"/>
<dbReference type="Proteomes" id="UP000501945">
    <property type="component" value="Chromosome"/>
</dbReference>
<dbReference type="Gene3D" id="1.20.1510.10">
    <property type="entry name" value="Cation efflux protein transmembrane domain"/>
    <property type="match status" value="1"/>
</dbReference>
<feature type="transmembrane region" description="Helical" evidence="5">
    <location>
        <begin position="85"/>
        <end position="108"/>
    </location>
</feature>
<feature type="transmembrane region" description="Helical" evidence="5">
    <location>
        <begin position="20"/>
        <end position="42"/>
    </location>
</feature>
<evidence type="ECO:0000256" key="1">
    <source>
        <dbReference type="ARBA" id="ARBA00004141"/>
    </source>
</evidence>
<gene>
    <name evidence="8" type="ORF">GU334_02415</name>
    <name evidence="7" type="ORF">GU336_03515</name>
</gene>
<evidence type="ECO:0000313" key="10">
    <source>
        <dbReference type="Proteomes" id="UP000501945"/>
    </source>
</evidence>
<dbReference type="GO" id="GO:0005385">
    <property type="term" value="F:zinc ion transmembrane transporter activity"/>
    <property type="evidence" value="ECO:0007669"/>
    <property type="project" value="TreeGrafter"/>
</dbReference>
<keyword evidence="4 5" id="KW-0472">Membrane</keyword>
<sequence>MTHNHHKTTPDVESGKRITIVFVLNIVFAILEFIFGAMFGSVAILSDAVHDSGDAIAVGFAWFFEKVSRKKSNHSYTLGYRRFSLLGALITSVILLVGSTLVILEAIPRLLHPTPVQTTGMFWLAIVAVIANGYGAYLMTRGQSRNESILNLHMLEDVLGWIAVLILSIVMHFQPWYWLDPLLSLSISIFILTKAIPKFIGTLRILMEAAPETVNYAALVAELENAPEIDQATELCIWSIDGEKHAAMLHMTITISDQAQAKTAARAILEKHNVAYSAIEVDGDMLEHQAHQENELKV</sequence>
<dbReference type="NCBIfam" id="TIGR01297">
    <property type="entry name" value="CDF"/>
    <property type="match status" value="1"/>
</dbReference>
<evidence type="ECO:0000256" key="5">
    <source>
        <dbReference type="SAM" id="Phobius"/>
    </source>
</evidence>
<dbReference type="EMBL" id="CP047628">
    <property type="protein sequence ID" value="QIW59523.1"/>
    <property type="molecule type" value="Genomic_DNA"/>
</dbReference>
<keyword evidence="3 5" id="KW-1133">Transmembrane helix</keyword>
<dbReference type="InterPro" id="IPR002524">
    <property type="entry name" value="Cation_efflux"/>
</dbReference>
<organism evidence="8 9">
    <name type="scientific">Pseudolactococcus raffinolactis</name>
    <dbReference type="NCBI Taxonomy" id="1366"/>
    <lineage>
        <taxon>Bacteria</taxon>
        <taxon>Bacillati</taxon>
        <taxon>Bacillota</taxon>
        <taxon>Bacilli</taxon>
        <taxon>Lactobacillales</taxon>
        <taxon>Streptococcaceae</taxon>
        <taxon>Pseudolactococcus</taxon>
    </lineage>
</organism>
<dbReference type="RefSeq" id="WP_061775066.1">
    <property type="nucleotide sequence ID" value="NZ_BAAAXH010000070.1"/>
</dbReference>
<proteinExistence type="predicted"/>
<feature type="transmembrane region" description="Helical" evidence="5">
    <location>
        <begin position="120"/>
        <end position="138"/>
    </location>
</feature>
<feature type="transmembrane region" description="Helical" evidence="5">
    <location>
        <begin position="48"/>
        <end position="64"/>
    </location>
</feature>
<evidence type="ECO:0000313" key="8">
    <source>
        <dbReference type="EMBL" id="QIW59523.1"/>
    </source>
</evidence>
<protein>
    <submittedName>
        <fullName evidence="8">Cation diffusion facilitator family transporter</fullName>
    </submittedName>
</protein>
<evidence type="ECO:0000256" key="2">
    <source>
        <dbReference type="ARBA" id="ARBA00022692"/>
    </source>
</evidence>
<dbReference type="Pfam" id="PF01545">
    <property type="entry name" value="Cation_efflux"/>
    <property type="match status" value="1"/>
</dbReference>
<evidence type="ECO:0000313" key="9">
    <source>
        <dbReference type="Proteomes" id="UP000501558"/>
    </source>
</evidence>
<dbReference type="InterPro" id="IPR050681">
    <property type="entry name" value="CDF/SLC30A"/>
</dbReference>
<keyword evidence="9" id="KW-1185">Reference proteome</keyword>
<evidence type="ECO:0000313" key="7">
    <source>
        <dbReference type="EMBL" id="QIW53300.1"/>
    </source>
</evidence>
<dbReference type="PANTHER" id="PTHR11562">
    <property type="entry name" value="CATION EFFLUX PROTEIN/ ZINC TRANSPORTER"/>
    <property type="match status" value="1"/>
</dbReference>
<dbReference type="GO" id="GO:0005886">
    <property type="term" value="C:plasma membrane"/>
    <property type="evidence" value="ECO:0007669"/>
    <property type="project" value="TreeGrafter"/>
</dbReference>
<evidence type="ECO:0000259" key="6">
    <source>
        <dbReference type="Pfam" id="PF01545"/>
    </source>
</evidence>
<dbReference type="InterPro" id="IPR058533">
    <property type="entry name" value="Cation_efflux_TM"/>
</dbReference>
<comment type="subcellular location">
    <subcellularLocation>
        <location evidence="1">Membrane</location>
        <topology evidence="1">Multi-pass membrane protein</topology>
    </subcellularLocation>
</comment>
<dbReference type="EMBL" id="CP047616">
    <property type="protein sequence ID" value="QIW53300.1"/>
    <property type="molecule type" value="Genomic_DNA"/>
</dbReference>
<keyword evidence="2 5" id="KW-0812">Transmembrane</keyword>
<evidence type="ECO:0000256" key="3">
    <source>
        <dbReference type="ARBA" id="ARBA00022989"/>
    </source>
</evidence>
<dbReference type="AlphaFoldDB" id="A0A6H0UR49"/>
<reference evidence="9 10" key="1">
    <citation type="submission" date="2019-12" db="EMBL/GenBank/DDBJ databases">
        <title>Whole genome sequences of Lactococcus raffinolactis strains isolated from sewage.</title>
        <authorList>
            <person name="Ybazeta G."/>
            <person name="Ross M."/>
            <person name="Brabant-Kirwan D."/>
            <person name="Saleh M."/>
            <person name="Dillon J.A."/>
            <person name="Splinter K."/>
            <person name="Nokhbeh R."/>
        </authorList>
    </citation>
    <scope>NUCLEOTIDE SEQUENCE [LARGE SCALE GENOMIC DNA]</scope>
    <source>
        <strain evidence="8 9">Lr_19_14</strain>
        <strain evidence="7 10">Lr_19_5</strain>
    </source>
</reference>
<dbReference type="PANTHER" id="PTHR11562:SF17">
    <property type="entry name" value="RE54080P-RELATED"/>
    <property type="match status" value="1"/>
</dbReference>
<dbReference type="Proteomes" id="UP000501558">
    <property type="component" value="Chromosome"/>
</dbReference>